<organism evidence="1 2">
    <name type="scientific">Amborella trichopoda</name>
    <dbReference type="NCBI Taxonomy" id="13333"/>
    <lineage>
        <taxon>Eukaryota</taxon>
        <taxon>Viridiplantae</taxon>
        <taxon>Streptophyta</taxon>
        <taxon>Embryophyta</taxon>
        <taxon>Tracheophyta</taxon>
        <taxon>Spermatophyta</taxon>
        <taxon>Magnoliopsida</taxon>
        <taxon>Amborellales</taxon>
        <taxon>Amborellaceae</taxon>
        <taxon>Amborella</taxon>
    </lineage>
</organism>
<proteinExistence type="predicted"/>
<keyword evidence="2" id="KW-1185">Reference proteome</keyword>
<protein>
    <submittedName>
        <fullName evidence="1">Uncharacterized protein</fullName>
    </submittedName>
</protein>
<gene>
    <name evidence="1" type="ORF">AMTR_s00082p00087140</name>
</gene>
<accession>W1NSS2</accession>
<sequence length="147" mass="16486">MEYGVELSKAIHHLIGRSSFGELVQLHEFLGTTAANLTTFGVPKAYQLKGITGELALMAEEILKLEKLVSPMLNPSIGPLLDFFSNQPSIFCYVEGLSKEFKRDWAYWERFCPTLKAHSLKEGEYAALGGISFRDNEANIPVLRHHC</sequence>
<dbReference type="Proteomes" id="UP000017836">
    <property type="component" value="Unassembled WGS sequence"/>
</dbReference>
<evidence type="ECO:0000313" key="2">
    <source>
        <dbReference type="Proteomes" id="UP000017836"/>
    </source>
</evidence>
<name>W1NSS2_AMBTC</name>
<dbReference type="Gramene" id="ERM98738">
    <property type="protein sequence ID" value="ERM98738"/>
    <property type="gene ID" value="AMTR_s00082p00087140"/>
</dbReference>
<reference evidence="2" key="1">
    <citation type="journal article" date="2013" name="Science">
        <title>The Amborella genome and the evolution of flowering plants.</title>
        <authorList>
            <consortium name="Amborella Genome Project"/>
        </authorList>
    </citation>
    <scope>NUCLEOTIDE SEQUENCE [LARGE SCALE GENOMIC DNA]</scope>
</reference>
<dbReference type="AlphaFoldDB" id="W1NSS2"/>
<dbReference type="EMBL" id="KI395277">
    <property type="protein sequence ID" value="ERM98738.1"/>
    <property type="molecule type" value="Genomic_DNA"/>
</dbReference>
<evidence type="ECO:0000313" key="1">
    <source>
        <dbReference type="EMBL" id="ERM98738.1"/>
    </source>
</evidence>
<dbReference type="HOGENOM" id="CLU_1770566_0_0_1"/>